<sequence length="348" mass="37859">MVDNERAEGSSQGRPSHDLERPRLSNETLVERPQADPLPAKQGEIGYVPPEVPASVPNEDGSQPDLPARHPADRSPSPPGPPQHSNTATSTPSSFKQFLRTPRPLPTIHGVRSTTVLRVVLITCTLIASIAGWVVTVVRMNAWDKKSSVFEHPSTPSISSTDGNGNTVSDPLDQMTHSSLVFVHVAFGAAVLFQLLILERSVYRFRAERYAHLHPDEMASVTEVNGVMGLSPWNRPPLPSYAAALGVRGTGDVEDIVIAAPPPPEYGNTRGSTLLLASHFSASQSRLDSTSRSGDQRGALDRPVQDWSRPVSYGEDEMRENIRRSLDLEAALARLEGPTRPESALTRR</sequence>
<feature type="transmembrane region" description="Helical" evidence="2">
    <location>
        <begin position="179"/>
        <end position="198"/>
    </location>
</feature>
<dbReference type="AlphaFoldDB" id="A0A8H3BQF8"/>
<proteinExistence type="predicted"/>
<evidence type="ECO:0000256" key="2">
    <source>
        <dbReference type="SAM" id="Phobius"/>
    </source>
</evidence>
<keyword evidence="2" id="KW-1133">Transmembrane helix</keyword>
<organism evidence="3 4">
    <name type="scientific">Rhizoctonia solani</name>
    <dbReference type="NCBI Taxonomy" id="456999"/>
    <lineage>
        <taxon>Eukaryota</taxon>
        <taxon>Fungi</taxon>
        <taxon>Dikarya</taxon>
        <taxon>Basidiomycota</taxon>
        <taxon>Agaricomycotina</taxon>
        <taxon>Agaricomycetes</taxon>
        <taxon>Cantharellales</taxon>
        <taxon>Ceratobasidiaceae</taxon>
        <taxon>Rhizoctonia</taxon>
    </lineage>
</organism>
<name>A0A8H3BQF8_9AGAM</name>
<evidence type="ECO:0000256" key="1">
    <source>
        <dbReference type="SAM" id="MobiDB-lite"/>
    </source>
</evidence>
<evidence type="ECO:0000313" key="4">
    <source>
        <dbReference type="Proteomes" id="UP000663853"/>
    </source>
</evidence>
<feature type="region of interest" description="Disordered" evidence="1">
    <location>
        <begin position="285"/>
        <end position="315"/>
    </location>
</feature>
<reference evidence="3" key="1">
    <citation type="submission" date="2021-01" db="EMBL/GenBank/DDBJ databases">
        <authorList>
            <person name="Kaushik A."/>
        </authorList>
    </citation>
    <scope>NUCLEOTIDE SEQUENCE</scope>
    <source>
        <strain evidence="3">AG6-10EEA</strain>
    </source>
</reference>
<comment type="caution">
    <text evidence="3">The sequence shown here is derived from an EMBL/GenBank/DDBJ whole genome shotgun (WGS) entry which is preliminary data.</text>
</comment>
<feature type="compositionally biased region" description="Polar residues" evidence="1">
    <location>
        <begin position="83"/>
        <end position="96"/>
    </location>
</feature>
<keyword evidence="2" id="KW-0812">Transmembrane</keyword>
<feature type="transmembrane region" description="Helical" evidence="2">
    <location>
        <begin position="116"/>
        <end position="138"/>
    </location>
</feature>
<evidence type="ECO:0000313" key="3">
    <source>
        <dbReference type="EMBL" id="CAE6463903.1"/>
    </source>
</evidence>
<dbReference type="Proteomes" id="UP000663853">
    <property type="component" value="Unassembled WGS sequence"/>
</dbReference>
<evidence type="ECO:0008006" key="5">
    <source>
        <dbReference type="Google" id="ProtNLM"/>
    </source>
</evidence>
<dbReference type="EMBL" id="CAJMXA010001564">
    <property type="protein sequence ID" value="CAE6463903.1"/>
    <property type="molecule type" value="Genomic_DNA"/>
</dbReference>
<feature type="compositionally biased region" description="Basic and acidic residues" evidence="1">
    <location>
        <begin position="294"/>
        <end position="304"/>
    </location>
</feature>
<protein>
    <recommendedName>
        <fullName evidence="5">Transmembrane protein</fullName>
    </recommendedName>
</protein>
<feature type="region of interest" description="Disordered" evidence="1">
    <location>
        <begin position="1"/>
        <end position="104"/>
    </location>
</feature>
<gene>
    <name evidence="3" type="ORF">RDB_LOCUS65472</name>
</gene>
<accession>A0A8H3BQF8</accession>
<keyword evidence="2" id="KW-0472">Membrane</keyword>
<feature type="compositionally biased region" description="Basic and acidic residues" evidence="1">
    <location>
        <begin position="15"/>
        <end position="34"/>
    </location>
</feature>